<reference evidence="1" key="1">
    <citation type="journal article" date="2014" name="Front. Microbiol.">
        <title>High frequency of phylogenetically diverse reductive dehalogenase-homologous genes in deep subseafloor sedimentary metagenomes.</title>
        <authorList>
            <person name="Kawai M."/>
            <person name="Futagami T."/>
            <person name="Toyoda A."/>
            <person name="Takaki Y."/>
            <person name="Nishi S."/>
            <person name="Hori S."/>
            <person name="Arai W."/>
            <person name="Tsubouchi T."/>
            <person name="Morono Y."/>
            <person name="Uchiyama I."/>
            <person name="Ito T."/>
            <person name="Fujiyama A."/>
            <person name="Inagaki F."/>
            <person name="Takami H."/>
        </authorList>
    </citation>
    <scope>NUCLEOTIDE SEQUENCE</scope>
    <source>
        <strain evidence="1">Expedition CK06-06</strain>
    </source>
</reference>
<dbReference type="AlphaFoldDB" id="X0YT57"/>
<comment type="caution">
    <text evidence="1">The sequence shown here is derived from an EMBL/GenBank/DDBJ whole genome shotgun (WGS) entry which is preliminary data.</text>
</comment>
<dbReference type="EMBL" id="BARS01053436">
    <property type="protein sequence ID" value="GAG51513.1"/>
    <property type="molecule type" value="Genomic_DNA"/>
</dbReference>
<feature type="non-terminal residue" evidence="1">
    <location>
        <position position="1"/>
    </location>
</feature>
<sequence>YDPGGAYYNLITKSDVTTDTSTAELALIGSYVNHYKLHLVDPHTSLEWTPEAVDAAKFGYKRV</sequence>
<name>X0YT57_9ZZZZ</name>
<proteinExistence type="predicted"/>
<gene>
    <name evidence="1" type="ORF">S01H1_79288</name>
</gene>
<accession>X0YT57</accession>
<organism evidence="1">
    <name type="scientific">marine sediment metagenome</name>
    <dbReference type="NCBI Taxonomy" id="412755"/>
    <lineage>
        <taxon>unclassified sequences</taxon>
        <taxon>metagenomes</taxon>
        <taxon>ecological metagenomes</taxon>
    </lineage>
</organism>
<evidence type="ECO:0000313" key="1">
    <source>
        <dbReference type="EMBL" id="GAG51513.1"/>
    </source>
</evidence>
<protein>
    <submittedName>
        <fullName evidence="1">Uncharacterized protein</fullName>
    </submittedName>
</protein>